<accession>A0A645JDM0</accession>
<evidence type="ECO:0000313" key="2">
    <source>
        <dbReference type="EMBL" id="MPN61282.1"/>
    </source>
</evidence>
<dbReference type="AlphaFoldDB" id="A0A645JDM0"/>
<comment type="caution">
    <text evidence="2">The sequence shown here is derived from an EMBL/GenBank/DDBJ whole genome shotgun (WGS) entry which is preliminary data.</text>
</comment>
<feature type="region of interest" description="Disordered" evidence="1">
    <location>
        <begin position="1"/>
        <end position="51"/>
    </location>
</feature>
<dbReference type="EMBL" id="VSSQ01137678">
    <property type="protein sequence ID" value="MPN61282.1"/>
    <property type="molecule type" value="Genomic_DNA"/>
</dbReference>
<protein>
    <submittedName>
        <fullName evidence="2">Uncharacterized protein</fullName>
    </submittedName>
</protein>
<gene>
    <name evidence="2" type="ORF">SDC9_209017</name>
</gene>
<sequence>MPQPGGKPDGKDRQQQLTQSFAGTAHRDVEVIPEPASQSHVPAPPEFRDTF</sequence>
<evidence type="ECO:0000256" key="1">
    <source>
        <dbReference type="SAM" id="MobiDB-lite"/>
    </source>
</evidence>
<proteinExistence type="predicted"/>
<reference evidence="2" key="1">
    <citation type="submission" date="2019-08" db="EMBL/GenBank/DDBJ databases">
        <authorList>
            <person name="Kucharzyk K."/>
            <person name="Murdoch R.W."/>
            <person name="Higgins S."/>
            <person name="Loffler F."/>
        </authorList>
    </citation>
    <scope>NUCLEOTIDE SEQUENCE</scope>
</reference>
<organism evidence="2">
    <name type="scientific">bioreactor metagenome</name>
    <dbReference type="NCBI Taxonomy" id="1076179"/>
    <lineage>
        <taxon>unclassified sequences</taxon>
        <taxon>metagenomes</taxon>
        <taxon>ecological metagenomes</taxon>
    </lineage>
</organism>
<name>A0A645JDM0_9ZZZZ</name>